<feature type="compositionally biased region" description="Basic and acidic residues" evidence="2">
    <location>
        <begin position="667"/>
        <end position="684"/>
    </location>
</feature>
<dbReference type="STRING" id="1460663.A0A177CFY6"/>
<dbReference type="EMBL" id="KV441552">
    <property type="protein sequence ID" value="OAG05739.1"/>
    <property type="molecule type" value="Genomic_DNA"/>
</dbReference>
<name>A0A177CFY6_9PLEO</name>
<proteinExistence type="predicted"/>
<dbReference type="AlphaFoldDB" id="A0A177CFY6"/>
<keyword evidence="4" id="KW-1185">Reference proteome</keyword>
<accession>A0A177CFY6</accession>
<dbReference type="Proteomes" id="UP000077069">
    <property type="component" value="Unassembled WGS sequence"/>
</dbReference>
<evidence type="ECO:0000313" key="4">
    <source>
        <dbReference type="Proteomes" id="UP000077069"/>
    </source>
</evidence>
<dbReference type="OrthoDB" id="4489171at2759"/>
<dbReference type="InterPro" id="IPR055335">
    <property type="entry name" value="Ucp6/RUP1"/>
</dbReference>
<dbReference type="PANTHER" id="PTHR39597:SF1">
    <property type="entry name" value="UBA DOMAIN-CONTAINING PROTEIN RUP1"/>
    <property type="match status" value="1"/>
</dbReference>
<evidence type="ECO:0000313" key="3">
    <source>
        <dbReference type="EMBL" id="OAG05739.1"/>
    </source>
</evidence>
<feature type="region of interest" description="Disordered" evidence="2">
    <location>
        <begin position="665"/>
        <end position="707"/>
    </location>
</feature>
<feature type="compositionally biased region" description="Low complexity" evidence="2">
    <location>
        <begin position="594"/>
        <end position="605"/>
    </location>
</feature>
<dbReference type="GO" id="GO:0005829">
    <property type="term" value="C:cytosol"/>
    <property type="evidence" value="ECO:0007669"/>
    <property type="project" value="TreeGrafter"/>
</dbReference>
<evidence type="ECO:0000256" key="2">
    <source>
        <dbReference type="SAM" id="MobiDB-lite"/>
    </source>
</evidence>
<gene>
    <name evidence="3" type="ORF">CC84DRAFT_1164202</name>
</gene>
<dbReference type="RefSeq" id="XP_018036104.1">
    <property type="nucleotide sequence ID" value="XM_018178442.1"/>
</dbReference>
<dbReference type="PANTHER" id="PTHR39597">
    <property type="entry name" value="UBA DOMAIN-CONTAINING PROTEIN RUP1"/>
    <property type="match status" value="1"/>
</dbReference>
<evidence type="ECO:0008006" key="5">
    <source>
        <dbReference type="Google" id="ProtNLM"/>
    </source>
</evidence>
<dbReference type="GO" id="GO:0005634">
    <property type="term" value="C:nucleus"/>
    <property type="evidence" value="ECO:0007669"/>
    <property type="project" value="TreeGrafter"/>
</dbReference>
<keyword evidence="1" id="KW-0175">Coiled coil</keyword>
<protein>
    <recommendedName>
        <fullName evidence="5">Ubiquitin interaction motif protein</fullName>
    </recommendedName>
</protein>
<dbReference type="GeneID" id="28761928"/>
<feature type="coiled-coil region" evidence="1">
    <location>
        <begin position="387"/>
        <end position="421"/>
    </location>
</feature>
<feature type="region of interest" description="Disordered" evidence="2">
    <location>
        <begin position="573"/>
        <end position="623"/>
    </location>
</feature>
<sequence>MSTNMGDVPMQSSFYSEDGGWHNIEPLTGFSGVEIGQESGVVGKAGTAGVLRPATQNYYDSASWALVPAAKSTEFIPDASLNDQERKEQPGFIKPAVGDNHLPAFITMLHSIPLVRNTLLAPAISTNNYWRGEDWWKGTASATSIIVDDDTGTKNGAELELIYEVQRLIAFLDASDRTYASLEAFLSLDAWAQPRFTVPGEISENDLVKFLMRWSSMYRAHVPDALPENVLSSEVNVSGKLERSHVLQIDMANIDPGFVEPTLYDYIDEILFTDYAKAHITKPSSILVLSLKSMGSKRSCKIPAILYADRYLEENRAAVDANYVERKKCNEVLATLEAKVQDLKYHTPQKVQYPQKMETLTLLKNSMRAFESDTEAMIESPRDVAVLAHLQSLYEKVEKQLSELEEQMKKAKEALDGIAQLFRAPLKGSRSDQGALEYDTQHKFAHPYWLCGVAKSNTEYYICQPAKESGNPEMDYAWWHIQYTLPKTAADGEYASIVRSRKDIADVLADMSEINESTVLVYASDAAFSAEPIPLSAKLQTFVKKDNASFQQALAVARAEWDEVNDQNVTDWIADDGWGNDDAKQGYQQDTFGSTLSSKTLTPSTDPNDPHPYPSDDGVVDITLSPEHESDQPMEMQEVNGGISAWAGTSNASSETVGVEPPVSMEDVVRSDGRESRVGMRGEDALMGETTDASGVTDTSMDEDEEKVVKHIEVVEKKPNTG</sequence>
<dbReference type="InParanoid" id="A0A177CFY6"/>
<dbReference type="GO" id="GO:0016579">
    <property type="term" value="P:protein deubiquitination"/>
    <property type="evidence" value="ECO:0007669"/>
    <property type="project" value="TreeGrafter"/>
</dbReference>
<reference evidence="3 4" key="1">
    <citation type="submission" date="2016-05" db="EMBL/GenBank/DDBJ databases">
        <title>Comparative analysis of secretome profiles of manganese(II)-oxidizing ascomycete fungi.</title>
        <authorList>
            <consortium name="DOE Joint Genome Institute"/>
            <person name="Zeiner C.A."/>
            <person name="Purvine S.O."/>
            <person name="Zink E.M."/>
            <person name="Wu S."/>
            <person name="Pasa-Tolic L."/>
            <person name="Chaput D.L."/>
            <person name="Haridas S."/>
            <person name="Grigoriev I.V."/>
            <person name="Santelli C.M."/>
            <person name="Hansel C.M."/>
        </authorList>
    </citation>
    <scope>NUCLEOTIDE SEQUENCE [LARGE SCALE GENOMIC DNA]</scope>
    <source>
        <strain evidence="3 4">AP3s5-JAC2a</strain>
    </source>
</reference>
<evidence type="ECO:0000256" key="1">
    <source>
        <dbReference type="SAM" id="Coils"/>
    </source>
</evidence>
<organism evidence="3 4">
    <name type="scientific">Paraphaeosphaeria sporulosa</name>
    <dbReference type="NCBI Taxonomy" id="1460663"/>
    <lineage>
        <taxon>Eukaryota</taxon>
        <taxon>Fungi</taxon>
        <taxon>Dikarya</taxon>
        <taxon>Ascomycota</taxon>
        <taxon>Pezizomycotina</taxon>
        <taxon>Dothideomycetes</taxon>
        <taxon>Pleosporomycetidae</taxon>
        <taxon>Pleosporales</taxon>
        <taxon>Massarineae</taxon>
        <taxon>Didymosphaeriaceae</taxon>
        <taxon>Paraphaeosphaeria</taxon>
    </lineage>
</organism>